<dbReference type="Proteomes" id="UP000007110">
    <property type="component" value="Unassembled WGS sequence"/>
</dbReference>
<dbReference type="AlphaFoldDB" id="A0A7M7N644"/>
<feature type="repeat" description="WD" evidence="1">
    <location>
        <begin position="270"/>
        <end position="312"/>
    </location>
</feature>
<evidence type="ECO:0000313" key="4">
    <source>
        <dbReference type="Proteomes" id="UP000007110"/>
    </source>
</evidence>
<dbReference type="GO" id="GO:0043161">
    <property type="term" value="P:proteasome-mediated ubiquitin-dependent protein catabolic process"/>
    <property type="evidence" value="ECO:0000318"/>
    <property type="project" value="GO_Central"/>
</dbReference>
<dbReference type="InterPro" id="IPR036322">
    <property type="entry name" value="WD40_repeat_dom_sf"/>
</dbReference>
<feature type="compositionally biased region" description="Acidic residues" evidence="2">
    <location>
        <begin position="487"/>
        <end position="510"/>
    </location>
</feature>
<dbReference type="PROSITE" id="PS50294">
    <property type="entry name" value="WD_REPEATS_REGION"/>
    <property type="match status" value="2"/>
</dbReference>
<dbReference type="OrthoDB" id="63070at2759"/>
<dbReference type="InterPro" id="IPR001680">
    <property type="entry name" value="WD40_rpt"/>
</dbReference>
<protein>
    <recommendedName>
        <fullName evidence="5">DDB1- and CUL4-associated factor 11</fullName>
    </recommendedName>
</protein>
<evidence type="ECO:0000313" key="3">
    <source>
        <dbReference type="EnsemblMetazoa" id="XP_030831688"/>
    </source>
</evidence>
<feature type="region of interest" description="Disordered" evidence="2">
    <location>
        <begin position="487"/>
        <end position="537"/>
    </location>
</feature>
<dbReference type="Gene3D" id="2.130.10.10">
    <property type="entry name" value="YVTN repeat-like/Quinoprotein amine dehydrogenase"/>
    <property type="match status" value="2"/>
</dbReference>
<dbReference type="KEGG" id="spu:576684"/>
<dbReference type="InterPro" id="IPR015943">
    <property type="entry name" value="WD40/YVTN_repeat-like_dom_sf"/>
</dbReference>
<proteinExistence type="predicted"/>
<dbReference type="EnsemblMetazoa" id="XM_030975828">
    <property type="protein sequence ID" value="XP_030831688"/>
    <property type="gene ID" value="LOC576684"/>
</dbReference>
<dbReference type="FunCoup" id="A0A7M7N644">
    <property type="interactions" value="1286"/>
</dbReference>
<dbReference type="PANTHER" id="PTHR19847">
    <property type="entry name" value="DDB1- AND CUL4-ASSOCIATED FACTOR 11"/>
    <property type="match status" value="1"/>
</dbReference>
<dbReference type="SMART" id="SM00320">
    <property type="entry name" value="WD40"/>
    <property type="match status" value="7"/>
</dbReference>
<evidence type="ECO:0000256" key="2">
    <source>
        <dbReference type="SAM" id="MobiDB-lite"/>
    </source>
</evidence>
<dbReference type="PANTHER" id="PTHR19847:SF7">
    <property type="entry name" value="DDB1- AND CUL4-ASSOCIATED FACTOR 11"/>
    <property type="match status" value="1"/>
</dbReference>
<evidence type="ECO:0008006" key="5">
    <source>
        <dbReference type="Google" id="ProtNLM"/>
    </source>
</evidence>
<keyword evidence="4" id="KW-1185">Reference proteome</keyword>
<organism evidence="3 4">
    <name type="scientific">Strongylocentrotus purpuratus</name>
    <name type="common">Purple sea urchin</name>
    <dbReference type="NCBI Taxonomy" id="7668"/>
    <lineage>
        <taxon>Eukaryota</taxon>
        <taxon>Metazoa</taxon>
        <taxon>Echinodermata</taxon>
        <taxon>Eleutherozoa</taxon>
        <taxon>Echinozoa</taxon>
        <taxon>Echinoidea</taxon>
        <taxon>Euechinoidea</taxon>
        <taxon>Echinacea</taxon>
        <taxon>Camarodonta</taxon>
        <taxon>Echinidea</taxon>
        <taxon>Strongylocentrotidae</taxon>
        <taxon>Strongylocentrotus</taxon>
    </lineage>
</organism>
<dbReference type="GeneID" id="576684"/>
<dbReference type="GO" id="GO:0080008">
    <property type="term" value="C:Cul4-RING E3 ubiquitin ligase complex"/>
    <property type="evidence" value="ECO:0000318"/>
    <property type="project" value="GO_Central"/>
</dbReference>
<dbReference type="InterPro" id="IPR051859">
    <property type="entry name" value="DCAF"/>
</dbReference>
<dbReference type="InParanoid" id="A0A7M7N644"/>
<accession>A0A7M7N644</accession>
<name>A0A7M7N644_STRPU</name>
<dbReference type="RefSeq" id="XP_030831688.1">
    <property type="nucleotide sequence ID" value="XM_030975828.1"/>
</dbReference>
<dbReference type="OMA" id="EHTFPQM"/>
<dbReference type="PROSITE" id="PS50082">
    <property type="entry name" value="WD_REPEATS_2"/>
    <property type="match status" value="2"/>
</dbReference>
<reference evidence="3" key="2">
    <citation type="submission" date="2021-01" db="UniProtKB">
        <authorList>
            <consortium name="EnsemblMetazoa"/>
        </authorList>
    </citation>
    <scope>IDENTIFICATION</scope>
</reference>
<keyword evidence="1" id="KW-0853">WD repeat</keyword>
<feature type="repeat" description="WD" evidence="1">
    <location>
        <begin position="318"/>
        <end position="352"/>
    </location>
</feature>
<dbReference type="SUPFAM" id="SSF50978">
    <property type="entry name" value="WD40 repeat-like"/>
    <property type="match status" value="1"/>
</dbReference>
<dbReference type="FunFam" id="2.130.10.10:FF:000115">
    <property type="entry name" value="DDB1- and CUL4-associated factor 11 isoform X1"/>
    <property type="match status" value="1"/>
</dbReference>
<evidence type="ECO:0000256" key="1">
    <source>
        <dbReference type="PROSITE-ProRule" id="PRU00221"/>
    </source>
</evidence>
<sequence>MGSRESSHVAERRTMADESEDYSAVLAYLLRSGQIRLLSPHSAGFLDDSDDDDYIECCPESDPSPDTSKIDASDLKQEMLIQAGVTHNASLPSTSHVTQMLHKRQLGNCCRKGFTHNDRSQVGAVFLPNNQRSVAHFPAKVFCGTYSMDGSVFLSACQDQVIRIYDVKNGYFKKFKEVRARDVGWSVLDTAFSPDGNYLIYSSWSECVHLCNIYGDYDTHTALNLRPSTEGHFCAFSIQFSNDNKEILAGANDGCLYIYDREKNDRTLRIESHEDDVNAVCFADGSSQILFSGGDDGLCKVWDRRTLSDSNTKPVGVLAGHMDGITYIDSKGDGRHLITNSKDQSIKLWDIRCFSTNNVVEASRRAVAQQHWDYRWQQVPKKSKRKRGVKGDTSLMTYRGHGVLHTLLRCRFSPQFTTGQRYVYTACATGAVVIYDILTGKVVSKLPGHSQCVRDVSWHPFENKIVSSGWDGSHMIHYYKRARTYEDDDSSDEDYFPESSSEDDEEDDIFEPLRRPRQRRSRRLAEQRRQRSPLGCL</sequence>
<dbReference type="Pfam" id="PF00400">
    <property type="entry name" value="WD40"/>
    <property type="match status" value="5"/>
</dbReference>
<reference evidence="4" key="1">
    <citation type="submission" date="2015-02" db="EMBL/GenBank/DDBJ databases">
        <title>Genome sequencing for Strongylocentrotus purpuratus.</title>
        <authorList>
            <person name="Murali S."/>
            <person name="Liu Y."/>
            <person name="Vee V."/>
            <person name="English A."/>
            <person name="Wang M."/>
            <person name="Skinner E."/>
            <person name="Han Y."/>
            <person name="Muzny D.M."/>
            <person name="Worley K.C."/>
            <person name="Gibbs R.A."/>
        </authorList>
    </citation>
    <scope>NUCLEOTIDE SEQUENCE</scope>
</reference>
<dbReference type="FunFam" id="2.130.10.10:FF:001317">
    <property type="entry name" value="DDB1-and CUL4-associated factor"/>
    <property type="match status" value="1"/>
</dbReference>